<name>A0AC34RCQ5_9BILA</name>
<evidence type="ECO:0000313" key="1">
    <source>
        <dbReference type="Proteomes" id="UP000887576"/>
    </source>
</evidence>
<dbReference type="Proteomes" id="UP000887576">
    <property type="component" value="Unplaced"/>
</dbReference>
<dbReference type="WBParaSite" id="JU765_v2.g5480.t1">
    <property type="protein sequence ID" value="JU765_v2.g5480.t1"/>
    <property type="gene ID" value="JU765_v2.g5480"/>
</dbReference>
<organism evidence="1 2">
    <name type="scientific">Panagrolaimus sp. JU765</name>
    <dbReference type="NCBI Taxonomy" id="591449"/>
    <lineage>
        <taxon>Eukaryota</taxon>
        <taxon>Metazoa</taxon>
        <taxon>Ecdysozoa</taxon>
        <taxon>Nematoda</taxon>
        <taxon>Chromadorea</taxon>
        <taxon>Rhabditida</taxon>
        <taxon>Tylenchina</taxon>
        <taxon>Panagrolaimomorpha</taxon>
        <taxon>Panagrolaimoidea</taxon>
        <taxon>Panagrolaimidae</taxon>
        <taxon>Panagrolaimus</taxon>
    </lineage>
</organism>
<protein>
    <submittedName>
        <fullName evidence="2">Protein kinase domain-containing protein</fullName>
    </submittedName>
</protein>
<reference evidence="2" key="1">
    <citation type="submission" date="2022-11" db="UniProtKB">
        <authorList>
            <consortium name="WormBaseParasite"/>
        </authorList>
    </citation>
    <scope>IDENTIFICATION</scope>
</reference>
<sequence>MADAFKSVEEPAPADPKENVISPKNGNGTKQNPQKKIKFKVGMVISSKTVKYTIRRKIGDSRLGAVYEVFNERDAVFCMKIEYKNPELPDPKLGMEIAILRHMRQTSVSPHFVEYIDRCAKPTYYFMVTSMVGPNLERLLDRRQGKMFSPRTAVAVTLQIVDALRELHQLGYVHRDIRPHN</sequence>
<evidence type="ECO:0000313" key="2">
    <source>
        <dbReference type="WBParaSite" id="JU765_v2.g5480.t1"/>
    </source>
</evidence>
<accession>A0AC34RCQ5</accession>
<proteinExistence type="predicted"/>